<evidence type="ECO:0000313" key="3">
    <source>
        <dbReference type="EMBL" id="CAE7016409.1"/>
    </source>
</evidence>
<protein>
    <submittedName>
        <fullName evidence="3">Uncharacterized protein</fullName>
    </submittedName>
</protein>
<feature type="region of interest" description="Disordered" evidence="1">
    <location>
        <begin position="349"/>
        <end position="467"/>
    </location>
</feature>
<keyword evidence="2" id="KW-0472">Membrane</keyword>
<dbReference type="EMBL" id="HG992978">
    <property type="protein sequence ID" value="CAE7016409.1"/>
    <property type="molecule type" value="Genomic_DNA"/>
</dbReference>
<dbReference type="Proteomes" id="UP000472372">
    <property type="component" value="Chromosome 2"/>
</dbReference>
<feature type="compositionally biased region" description="Low complexity" evidence="1">
    <location>
        <begin position="364"/>
        <end position="378"/>
    </location>
</feature>
<gene>
    <name evidence="3" type="ORF">PTTW11_02948</name>
</gene>
<sequence length="467" mass="49567">MVVSCAISQRCQRTAGTPPKRLNCESKLDDNPSYFRCVCSRAQSLTDNPYFSARCVYQECSEDRDRQAFISAYKQGCVDLGYRLRDITSEWAPFASPTTLVPPSISSTTLLSSTRSSAGPSTSNTLSSTPLPSTFTKILTWTEATEMLSSTTHNTTTTTSHPSTSTTAPAAVLASTSSTNPADVQIPICGIYQTCMKPQPAGQPTCNPSDLACICRISNSLGQNTQFDQHSPAIAGTATAAALVLLLLALLALLYARSRRKARRLRVENAVLVDATSPEGVGGRIGVLMGRQDTRVGSPTTGEGVAFGRGGFGGGEEDAGHGFGYRSGTGMGQVEYELDRWDTGYARASLGVPAPTPPPASGDLGRLLARRGGSMRPLPASPPPPTSQSPRVYDDSDSEYVSLRRERRRVAQPVSPPPTHPPPPPPPPPQSAHVYDDSGSESEGWGRGPGSGAGRRDEGMGGRQRMF</sequence>
<keyword evidence="2" id="KW-1133">Transmembrane helix</keyword>
<proteinExistence type="predicted"/>
<dbReference type="AlphaFoldDB" id="A0A6S6VCH5"/>
<feature type="region of interest" description="Disordered" evidence="1">
    <location>
        <begin position="106"/>
        <end position="130"/>
    </location>
</feature>
<name>A0A6S6VCH5_9PLEO</name>
<feature type="transmembrane region" description="Helical" evidence="2">
    <location>
        <begin position="233"/>
        <end position="256"/>
    </location>
</feature>
<feature type="compositionally biased region" description="Pro residues" evidence="1">
    <location>
        <begin position="414"/>
        <end position="430"/>
    </location>
</feature>
<evidence type="ECO:0000256" key="2">
    <source>
        <dbReference type="SAM" id="Phobius"/>
    </source>
</evidence>
<feature type="region of interest" description="Disordered" evidence="1">
    <location>
        <begin position="149"/>
        <end position="176"/>
    </location>
</feature>
<evidence type="ECO:0000256" key="1">
    <source>
        <dbReference type="SAM" id="MobiDB-lite"/>
    </source>
</evidence>
<evidence type="ECO:0000313" key="4">
    <source>
        <dbReference type="Proteomes" id="UP000472372"/>
    </source>
</evidence>
<accession>A0A6S6VCH5</accession>
<reference evidence="3" key="1">
    <citation type="submission" date="2021-02" db="EMBL/GenBank/DDBJ databases">
        <authorList>
            <person name="Syme A R."/>
            <person name="Syme A R."/>
            <person name="Moolhuijzen P."/>
        </authorList>
    </citation>
    <scope>NUCLEOTIDE SEQUENCE</scope>
    <source>
        <strain evidence="3">W1-1</strain>
    </source>
</reference>
<keyword evidence="2" id="KW-0812">Transmembrane</keyword>
<organism evidence="3 4">
    <name type="scientific">Pyrenophora teres f. teres</name>
    <dbReference type="NCBI Taxonomy" id="97479"/>
    <lineage>
        <taxon>Eukaryota</taxon>
        <taxon>Fungi</taxon>
        <taxon>Dikarya</taxon>
        <taxon>Ascomycota</taxon>
        <taxon>Pezizomycotina</taxon>
        <taxon>Dothideomycetes</taxon>
        <taxon>Pleosporomycetidae</taxon>
        <taxon>Pleosporales</taxon>
        <taxon>Pleosporineae</taxon>
        <taxon>Pleosporaceae</taxon>
        <taxon>Pyrenophora</taxon>
    </lineage>
</organism>